<keyword evidence="6 8" id="KW-0472">Membrane</keyword>
<feature type="transmembrane region" description="Helical" evidence="8">
    <location>
        <begin position="105"/>
        <end position="123"/>
    </location>
</feature>
<feature type="transmembrane region" description="Helical" evidence="8">
    <location>
        <begin position="166"/>
        <end position="189"/>
    </location>
</feature>
<evidence type="ECO:0000256" key="7">
    <source>
        <dbReference type="SAM" id="MobiDB-lite"/>
    </source>
</evidence>
<evidence type="ECO:0000256" key="6">
    <source>
        <dbReference type="ARBA" id="ARBA00023136"/>
    </source>
</evidence>
<dbReference type="Gene3D" id="1.20.1250.20">
    <property type="entry name" value="MFS general substrate transporter like domains"/>
    <property type="match status" value="2"/>
</dbReference>
<dbReference type="InterPro" id="IPR011701">
    <property type="entry name" value="MFS"/>
</dbReference>
<dbReference type="InterPro" id="IPR050171">
    <property type="entry name" value="MFS_Transporters"/>
</dbReference>
<feature type="region of interest" description="Disordered" evidence="7">
    <location>
        <begin position="1"/>
        <end position="28"/>
    </location>
</feature>
<sequence>MSSASGAADGRAPAGGERGDGPGRRGPAGRGFHRVNARWLVGGLLLFLLSSFGQTFFVSLFADGIRADAGLSLGEFAGLYTAATLCAAVGLAVAGPAADRVPPRFTVPGAVTLLALGCLLMAVRPQGPGLLFVALLLLRLAGQGLLTHLGFTLVGRWFTAERGRAVSATSVGLNLGEALLPLAAVPLAAEIGRRGVWATALVVLVALGGAATLLLARERIPAPGERAAPLSRPGTGADLSRREILRTASFYLVLPAMAAPALIGNTVFFHQSHLADLRDWPLTAVASAYSVYAVSTVVFNFAGGHLLDRTGALALVPYFLIPLATGLWLLGTLEQQAALYAFMALYGVTNGMSLSLFGAVWPELYGVTHLGAIRSAVVAVLVVASAVGPGAVGVLLDLGAGLPALLWTMGAYCLAASVTAGAAIGGVPPRRPRADGLAEKARLRDDDAGGDGTTPPSRGRAAARRGTGQQPRAAVVTRAGSTRGAEVGPITRIVMSCRVRV</sequence>
<feature type="transmembrane region" description="Helical" evidence="8">
    <location>
        <begin position="248"/>
        <end position="268"/>
    </location>
</feature>
<feature type="transmembrane region" description="Helical" evidence="8">
    <location>
        <begin position="195"/>
        <end position="216"/>
    </location>
</feature>
<evidence type="ECO:0000313" key="10">
    <source>
        <dbReference type="EMBL" id="GAA2485330.1"/>
    </source>
</evidence>
<feature type="compositionally biased region" description="Low complexity" evidence="7">
    <location>
        <begin position="453"/>
        <end position="474"/>
    </location>
</feature>
<feature type="transmembrane region" description="Helical" evidence="8">
    <location>
        <begin position="280"/>
        <end position="301"/>
    </location>
</feature>
<organism evidence="10 11">
    <name type="scientific">Streptomyces gobitricini</name>
    <dbReference type="NCBI Taxonomy" id="68211"/>
    <lineage>
        <taxon>Bacteria</taxon>
        <taxon>Bacillati</taxon>
        <taxon>Actinomycetota</taxon>
        <taxon>Actinomycetes</taxon>
        <taxon>Kitasatosporales</taxon>
        <taxon>Streptomycetaceae</taxon>
        <taxon>Streptomyces</taxon>
    </lineage>
</organism>
<feature type="transmembrane region" description="Helical" evidence="8">
    <location>
        <begin position="77"/>
        <end position="98"/>
    </location>
</feature>
<keyword evidence="11" id="KW-1185">Reference proteome</keyword>
<dbReference type="EMBL" id="BAAASR010000007">
    <property type="protein sequence ID" value="GAA2485330.1"/>
    <property type="molecule type" value="Genomic_DNA"/>
</dbReference>
<evidence type="ECO:0000256" key="1">
    <source>
        <dbReference type="ARBA" id="ARBA00004651"/>
    </source>
</evidence>
<feature type="transmembrane region" description="Helical" evidence="8">
    <location>
        <begin position="39"/>
        <end position="62"/>
    </location>
</feature>
<evidence type="ECO:0000313" key="11">
    <source>
        <dbReference type="Proteomes" id="UP001499942"/>
    </source>
</evidence>
<feature type="domain" description="Major facilitator superfamily (MFS) profile" evidence="9">
    <location>
        <begin position="39"/>
        <end position="428"/>
    </location>
</feature>
<accession>A0ABN3LJJ4</accession>
<name>A0ABN3LJJ4_9ACTN</name>
<reference evidence="10 11" key="1">
    <citation type="journal article" date="2019" name="Int. J. Syst. Evol. Microbiol.">
        <title>The Global Catalogue of Microorganisms (GCM) 10K type strain sequencing project: providing services to taxonomists for standard genome sequencing and annotation.</title>
        <authorList>
            <consortium name="The Broad Institute Genomics Platform"/>
            <consortium name="The Broad Institute Genome Sequencing Center for Infectious Disease"/>
            <person name="Wu L."/>
            <person name="Ma J."/>
        </authorList>
    </citation>
    <scope>NUCLEOTIDE SEQUENCE [LARGE SCALE GENOMIC DNA]</scope>
    <source>
        <strain evidence="10 11">JCM 5062</strain>
    </source>
</reference>
<dbReference type="Proteomes" id="UP001499942">
    <property type="component" value="Unassembled WGS sequence"/>
</dbReference>
<feature type="transmembrane region" description="Helical" evidence="8">
    <location>
        <begin position="404"/>
        <end position="427"/>
    </location>
</feature>
<keyword evidence="5 8" id="KW-1133">Transmembrane helix</keyword>
<dbReference type="SUPFAM" id="SSF103473">
    <property type="entry name" value="MFS general substrate transporter"/>
    <property type="match status" value="1"/>
</dbReference>
<evidence type="ECO:0000256" key="3">
    <source>
        <dbReference type="ARBA" id="ARBA00022475"/>
    </source>
</evidence>
<evidence type="ECO:0000256" key="5">
    <source>
        <dbReference type="ARBA" id="ARBA00022989"/>
    </source>
</evidence>
<feature type="transmembrane region" description="Helical" evidence="8">
    <location>
        <begin position="313"/>
        <end position="331"/>
    </location>
</feature>
<feature type="region of interest" description="Disordered" evidence="7">
    <location>
        <begin position="431"/>
        <end position="481"/>
    </location>
</feature>
<keyword evidence="3" id="KW-1003">Cell membrane</keyword>
<evidence type="ECO:0000256" key="8">
    <source>
        <dbReference type="SAM" id="Phobius"/>
    </source>
</evidence>
<dbReference type="InterPro" id="IPR020846">
    <property type="entry name" value="MFS_dom"/>
</dbReference>
<dbReference type="RefSeq" id="WP_344358122.1">
    <property type="nucleotide sequence ID" value="NZ_BAAASR010000007.1"/>
</dbReference>
<proteinExistence type="predicted"/>
<protein>
    <submittedName>
        <fullName evidence="10">MFS transporter</fullName>
    </submittedName>
</protein>
<feature type="compositionally biased region" description="Low complexity" evidence="7">
    <location>
        <begin position="1"/>
        <end position="15"/>
    </location>
</feature>
<dbReference type="PROSITE" id="PS50850">
    <property type="entry name" value="MFS"/>
    <property type="match status" value="1"/>
</dbReference>
<feature type="transmembrane region" description="Helical" evidence="8">
    <location>
        <begin position="129"/>
        <end position="154"/>
    </location>
</feature>
<evidence type="ECO:0000256" key="4">
    <source>
        <dbReference type="ARBA" id="ARBA00022692"/>
    </source>
</evidence>
<feature type="compositionally biased region" description="Basic and acidic residues" evidence="7">
    <location>
        <begin position="432"/>
        <end position="447"/>
    </location>
</feature>
<evidence type="ECO:0000256" key="2">
    <source>
        <dbReference type="ARBA" id="ARBA00022448"/>
    </source>
</evidence>
<dbReference type="Pfam" id="PF07690">
    <property type="entry name" value="MFS_1"/>
    <property type="match status" value="1"/>
</dbReference>
<feature type="transmembrane region" description="Helical" evidence="8">
    <location>
        <begin position="337"/>
        <end position="360"/>
    </location>
</feature>
<comment type="caution">
    <text evidence="10">The sequence shown here is derived from an EMBL/GenBank/DDBJ whole genome shotgun (WGS) entry which is preliminary data.</text>
</comment>
<feature type="transmembrane region" description="Helical" evidence="8">
    <location>
        <begin position="372"/>
        <end position="392"/>
    </location>
</feature>
<dbReference type="InterPro" id="IPR036259">
    <property type="entry name" value="MFS_trans_sf"/>
</dbReference>
<dbReference type="PANTHER" id="PTHR23517">
    <property type="entry name" value="RESISTANCE PROTEIN MDTM, PUTATIVE-RELATED-RELATED"/>
    <property type="match status" value="1"/>
</dbReference>
<gene>
    <name evidence="10" type="ORF">GCM10010393_15430</name>
</gene>
<evidence type="ECO:0000259" key="9">
    <source>
        <dbReference type="PROSITE" id="PS50850"/>
    </source>
</evidence>
<keyword evidence="4 8" id="KW-0812">Transmembrane</keyword>
<comment type="subcellular location">
    <subcellularLocation>
        <location evidence="1">Cell membrane</location>
        <topology evidence="1">Multi-pass membrane protein</topology>
    </subcellularLocation>
</comment>
<keyword evidence="2" id="KW-0813">Transport</keyword>